<accession>A0A3B0WW24</accession>
<name>A0A3B0WW24_9ZZZZ</name>
<sequence>MLINKNSQKGFSLIELAVVLVIIGTLIGSFIGTLGSRIDTTRRNETRDQLEEIKIALYGFAMSQVNPRLPCPDTDNDGVENPVGGGVCTAEMTRGGLPWQTLGIQRGDAWGSNFSYWVNSLYSVGFDVTTNGTDIGRIVTSVNAGNNISNNVAAVIFSHGKNQYGSTDVAGFARSAVPAGGAYNDERENQDVDVAPVTFVSRSITDENTAVVFDDIVFWISEFELKGKMVQAGALPN</sequence>
<dbReference type="Gene3D" id="3.30.700.10">
    <property type="entry name" value="Glycoprotein, Type 4 Pilin"/>
    <property type="match status" value="1"/>
</dbReference>
<dbReference type="Pfam" id="PF07963">
    <property type="entry name" value="N_methyl"/>
    <property type="match status" value="1"/>
</dbReference>
<dbReference type="AlphaFoldDB" id="A0A3B0WW24"/>
<dbReference type="NCBIfam" id="TIGR02532">
    <property type="entry name" value="IV_pilin_GFxxxE"/>
    <property type="match status" value="1"/>
</dbReference>
<keyword evidence="1" id="KW-0472">Membrane</keyword>
<organism evidence="2">
    <name type="scientific">hydrothermal vent metagenome</name>
    <dbReference type="NCBI Taxonomy" id="652676"/>
    <lineage>
        <taxon>unclassified sequences</taxon>
        <taxon>metagenomes</taxon>
        <taxon>ecological metagenomes</taxon>
    </lineage>
</organism>
<dbReference type="EMBL" id="UOFE01000044">
    <property type="protein sequence ID" value="VAW54887.1"/>
    <property type="molecule type" value="Genomic_DNA"/>
</dbReference>
<feature type="transmembrane region" description="Helical" evidence="1">
    <location>
        <begin position="12"/>
        <end position="34"/>
    </location>
</feature>
<gene>
    <name evidence="2" type="ORF">MNBD_GAMMA05-1844</name>
</gene>
<evidence type="ECO:0000256" key="1">
    <source>
        <dbReference type="SAM" id="Phobius"/>
    </source>
</evidence>
<protein>
    <submittedName>
        <fullName evidence="2">Uncharacterized protein</fullName>
    </submittedName>
</protein>
<dbReference type="InterPro" id="IPR045584">
    <property type="entry name" value="Pilin-like"/>
</dbReference>
<dbReference type="InterPro" id="IPR012902">
    <property type="entry name" value="N_methyl_site"/>
</dbReference>
<dbReference type="SUPFAM" id="SSF54523">
    <property type="entry name" value="Pili subunits"/>
    <property type="match status" value="1"/>
</dbReference>
<keyword evidence="1" id="KW-0812">Transmembrane</keyword>
<reference evidence="2" key="1">
    <citation type="submission" date="2018-06" db="EMBL/GenBank/DDBJ databases">
        <authorList>
            <person name="Zhirakovskaya E."/>
        </authorList>
    </citation>
    <scope>NUCLEOTIDE SEQUENCE</scope>
</reference>
<proteinExistence type="predicted"/>
<keyword evidence="1" id="KW-1133">Transmembrane helix</keyword>
<evidence type="ECO:0000313" key="2">
    <source>
        <dbReference type="EMBL" id="VAW54887.1"/>
    </source>
</evidence>